<dbReference type="PANTHER" id="PTHR30461">
    <property type="entry name" value="DNA-INVERTASE FROM LAMBDOID PROPHAGE"/>
    <property type="match status" value="1"/>
</dbReference>
<dbReference type="Gene3D" id="3.40.50.1390">
    <property type="entry name" value="Resolvase, N-terminal catalytic domain"/>
    <property type="match status" value="1"/>
</dbReference>
<evidence type="ECO:0000313" key="5">
    <source>
        <dbReference type="Proteomes" id="UP000319804"/>
    </source>
</evidence>
<dbReference type="InterPro" id="IPR036162">
    <property type="entry name" value="Resolvase-like_N_sf"/>
</dbReference>
<sequence>MSTPRQARKNGEAEGYSIPQQREYCRQKARELGAEVVGEYIDAGESARTAGRPQLQQMLADVAGLGAGVDYVIVHKLDRLARNRVDDVQIVMAIQEAGATLVSVSELIDETPSGKLMHAILAGFAEYYSSNLSNESKKGMAQKARNGGPHGVAPIGYTNTLARVNGQEVKGIQLDEERAPHIAWAFRTYATGDWSISTLRDALEERGLRSRVTQKYRGTPLSDAQVHRFLKNPYYIGKIVYQGTVLPGAHEPLIDEKTWFHCQDLLAGRRISGDRSWKMNHPLKGSLRCARCGGRMGYGKSRGKGGEYEYFFCLGRHTGRTTCDLPYIAVEKAEDATLQEWYSKGLLTSDEVEEARAAATRQLDEYLKDSAENLARQQARLVTLERKKQKLIDAYLDDAISGEDLKPRQMQVEREIADAKGQLLSAEDDRAQLFARLETVLNALDVLTSTVVDSVDGGFASDAEVVPV</sequence>
<dbReference type="InterPro" id="IPR038109">
    <property type="entry name" value="DNA_bind_recomb_sf"/>
</dbReference>
<dbReference type="AlphaFoldDB" id="A0A543KSU0"/>
<dbReference type="InterPro" id="IPR050639">
    <property type="entry name" value="SSR_resolvase"/>
</dbReference>
<dbReference type="GO" id="GO:0003677">
    <property type="term" value="F:DNA binding"/>
    <property type="evidence" value="ECO:0007669"/>
    <property type="project" value="InterPro"/>
</dbReference>
<dbReference type="CDD" id="cd00338">
    <property type="entry name" value="Ser_Recombinase"/>
    <property type="match status" value="1"/>
</dbReference>
<gene>
    <name evidence="4" type="ORF">FHX68_2177</name>
</gene>
<dbReference type="InterPro" id="IPR006119">
    <property type="entry name" value="Resolv_N"/>
</dbReference>
<dbReference type="InterPro" id="IPR025827">
    <property type="entry name" value="Zn_ribbon_recom_dom"/>
</dbReference>
<evidence type="ECO:0000256" key="1">
    <source>
        <dbReference type="SAM" id="Coils"/>
    </source>
</evidence>
<dbReference type="PANTHER" id="PTHR30461:SF23">
    <property type="entry name" value="DNA RECOMBINASE-RELATED"/>
    <property type="match status" value="1"/>
</dbReference>
<evidence type="ECO:0000259" key="3">
    <source>
        <dbReference type="PROSITE" id="PS51737"/>
    </source>
</evidence>
<keyword evidence="1" id="KW-0175">Coiled coil</keyword>
<accession>A0A543KSU0</accession>
<dbReference type="SMART" id="SM00857">
    <property type="entry name" value="Resolvase"/>
    <property type="match status" value="1"/>
</dbReference>
<dbReference type="PROSITE" id="PS51737">
    <property type="entry name" value="RECOMBINASE_DNA_BIND"/>
    <property type="match status" value="1"/>
</dbReference>
<feature type="coiled-coil region" evidence="1">
    <location>
        <begin position="349"/>
        <end position="429"/>
    </location>
</feature>
<feature type="domain" description="Resolvase/invertase-type recombinase catalytic" evidence="2">
    <location>
        <begin position="1"/>
        <end position="147"/>
    </location>
</feature>
<dbReference type="Proteomes" id="UP000319804">
    <property type="component" value="Unassembled WGS sequence"/>
</dbReference>
<dbReference type="SUPFAM" id="SSF53041">
    <property type="entry name" value="Resolvase-like"/>
    <property type="match status" value="1"/>
</dbReference>
<dbReference type="PROSITE" id="PS51736">
    <property type="entry name" value="RECOMBINASES_3"/>
    <property type="match status" value="1"/>
</dbReference>
<dbReference type="Pfam" id="PF00239">
    <property type="entry name" value="Resolvase"/>
    <property type="match status" value="1"/>
</dbReference>
<dbReference type="EMBL" id="VFPS01000003">
    <property type="protein sequence ID" value="TQM98145.1"/>
    <property type="molecule type" value="Genomic_DNA"/>
</dbReference>
<keyword evidence="5" id="KW-1185">Reference proteome</keyword>
<name>A0A543KSU0_9MICO</name>
<comment type="caution">
    <text evidence="4">The sequence shown here is derived from an EMBL/GenBank/DDBJ whole genome shotgun (WGS) entry which is preliminary data.</text>
</comment>
<dbReference type="Gene3D" id="3.90.1750.20">
    <property type="entry name" value="Putative Large Serine Recombinase, Chain B, Domain 2"/>
    <property type="match status" value="1"/>
</dbReference>
<proteinExistence type="predicted"/>
<dbReference type="GO" id="GO:0000150">
    <property type="term" value="F:DNA strand exchange activity"/>
    <property type="evidence" value="ECO:0007669"/>
    <property type="project" value="InterPro"/>
</dbReference>
<feature type="domain" description="Recombinase" evidence="3">
    <location>
        <begin position="154"/>
        <end position="272"/>
    </location>
</feature>
<dbReference type="InterPro" id="IPR011109">
    <property type="entry name" value="DNA_bind_recombinase_dom"/>
</dbReference>
<dbReference type="Pfam" id="PF13408">
    <property type="entry name" value="Zn_ribbon_recom"/>
    <property type="match status" value="1"/>
</dbReference>
<protein>
    <submittedName>
        <fullName evidence="4">DNA invertase Pin-like site-specific DNA recombinase</fullName>
    </submittedName>
</protein>
<dbReference type="Pfam" id="PF07508">
    <property type="entry name" value="Recombinase"/>
    <property type="match status" value="1"/>
</dbReference>
<organism evidence="4 5">
    <name type="scientific">Microbacterium lacticum</name>
    <dbReference type="NCBI Taxonomy" id="33885"/>
    <lineage>
        <taxon>Bacteria</taxon>
        <taxon>Bacillati</taxon>
        <taxon>Actinomycetota</taxon>
        <taxon>Actinomycetes</taxon>
        <taxon>Micrococcales</taxon>
        <taxon>Microbacteriaceae</taxon>
        <taxon>Microbacterium</taxon>
    </lineage>
</organism>
<evidence type="ECO:0000313" key="4">
    <source>
        <dbReference type="EMBL" id="TQM98145.1"/>
    </source>
</evidence>
<reference evidence="4 5" key="1">
    <citation type="submission" date="2019-06" db="EMBL/GenBank/DDBJ databases">
        <title>Sequencing the genomes of 1000 actinobacteria strains.</title>
        <authorList>
            <person name="Klenk H.-P."/>
        </authorList>
    </citation>
    <scope>NUCLEOTIDE SEQUENCE [LARGE SCALE GENOMIC DNA]</scope>
    <source>
        <strain evidence="4 5">DSM 20427</strain>
    </source>
</reference>
<evidence type="ECO:0000259" key="2">
    <source>
        <dbReference type="PROSITE" id="PS51736"/>
    </source>
</evidence>